<gene>
    <name evidence="1" type="ORF">FH608_005465</name>
</gene>
<reference evidence="1 2" key="1">
    <citation type="submission" date="2019-10" db="EMBL/GenBank/DDBJ databases">
        <title>Nonomuraea sp. nov., isolated from Phyllanthus amarus.</title>
        <authorList>
            <person name="Klykleung N."/>
            <person name="Tanasupawat S."/>
        </authorList>
    </citation>
    <scope>NUCLEOTIDE SEQUENCE [LARGE SCALE GENOMIC DNA]</scope>
    <source>
        <strain evidence="1 2">PA1-10</strain>
    </source>
</reference>
<comment type="caution">
    <text evidence="1">The sequence shown here is derived from an EMBL/GenBank/DDBJ whole genome shotgun (WGS) entry which is preliminary data.</text>
</comment>
<dbReference type="GO" id="GO:0003677">
    <property type="term" value="F:DNA binding"/>
    <property type="evidence" value="ECO:0007669"/>
    <property type="project" value="InterPro"/>
</dbReference>
<dbReference type="OrthoDB" id="3469353at2"/>
<dbReference type="InterPro" id="IPR001387">
    <property type="entry name" value="Cro/C1-type_HTH"/>
</dbReference>
<accession>A0A5C4WT39</accession>
<dbReference type="PROSITE" id="PS50943">
    <property type="entry name" value="HTH_CROC1"/>
    <property type="match status" value="1"/>
</dbReference>
<dbReference type="SUPFAM" id="SSF47413">
    <property type="entry name" value="lambda repressor-like DNA-binding domains"/>
    <property type="match status" value="1"/>
</dbReference>
<proteinExistence type="predicted"/>
<sequence length="384" mass="42940">MRDGGLEAIFGVRVRELRQARGWSQEELADRLTQQAGLQFHQTQIGKVESGTRPIRLNEAAALALIFNVPLQDLIGSSVAVASPDPLRDQLVEQSLKIRALQDQQKNAELTVDRAMRALAHNRQQVVDAQSRMADLYRKPLAAVDPDAAARKRGQFSVQRHSEGKFSFFLTIDSEMLLVGGSKYSDVASVLLDIAFIRYLSCKGEDRRDDRIGWFGVMQSSQSNGHALVVLGNSGQTVATGPYADRDKVMKDIELLKALAPHVPTHIRQVSGSHDPQWFSVAAYVPENAEYTYEFREVNSRQYEYVRRWKNDERGGVGLAAGGFHTRHQALRQIQKDQEKFPGPVLEISGSDRSILILEAELKNSFEYGYISSPSSSEKPVEIF</sequence>
<dbReference type="SMART" id="SM00530">
    <property type="entry name" value="HTH_XRE"/>
    <property type="match status" value="1"/>
</dbReference>
<dbReference type="Gene3D" id="1.10.260.40">
    <property type="entry name" value="lambda repressor-like DNA-binding domains"/>
    <property type="match status" value="1"/>
</dbReference>
<dbReference type="InterPro" id="IPR010982">
    <property type="entry name" value="Lambda_DNA-bd_dom_sf"/>
</dbReference>
<organism evidence="1 2">
    <name type="scientific">Nonomuraea phyllanthi</name>
    <dbReference type="NCBI Taxonomy" id="2219224"/>
    <lineage>
        <taxon>Bacteria</taxon>
        <taxon>Bacillati</taxon>
        <taxon>Actinomycetota</taxon>
        <taxon>Actinomycetes</taxon>
        <taxon>Streptosporangiales</taxon>
        <taxon>Streptosporangiaceae</taxon>
        <taxon>Nonomuraea</taxon>
    </lineage>
</organism>
<dbReference type="AlphaFoldDB" id="A0A5C4WT39"/>
<evidence type="ECO:0000313" key="2">
    <source>
        <dbReference type="Proteomes" id="UP000312512"/>
    </source>
</evidence>
<dbReference type="EMBL" id="VDLX02000002">
    <property type="protein sequence ID" value="KAB8196813.1"/>
    <property type="molecule type" value="Genomic_DNA"/>
</dbReference>
<dbReference type="Pfam" id="PF01381">
    <property type="entry name" value="HTH_3"/>
    <property type="match status" value="1"/>
</dbReference>
<protein>
    <submittedName>
        <fullName evidence="1">Helix-turn-helix domain-containing protein</fullName>
    </submittedName>
</protein>
<evidence type="ECO:0000313" key="1">
    <source>
        <dbReference type="EMBL" id="KAB8196813.1"/>
    </source>
</evidence>
<keyword evidence="2" id="KW-1185">Reference proteome</keyword>
<dbReference type="CDD" id="cd00093">
    <property type="entry name" value="HTH_XRE"/>
    <property type="match status" value="1"/>
</dbReference>
<name>A0A5C4WT39_9ACTN</name>
<dbReference type="Proteomes" id="UP000312512">
    <property type="component" value="Unassembled WGS sequence"/>
</dbReference>